<comment type="caution">
    <text evidence="2">The sequence shown here is derived from an EMBL/GenBank/DDBJ whole genome shotgun (WGS) entry which is preliminary data.</text>
</comment>
<feature type="domain" description="Thioester reductase (TE)" evidence="1">
    <location>
        <begin position="136"/>
        <end position="180"/>
    </location>
</feature>
<proteinExistence type="predicted"/>
<dbReference type="OrthoDB" id="276721at2759"/>
<dbReference type="Proteomes" id="UP000654370">
    <property type="component" value="Unassembled WGS sequence"/>
</dbReference>
<evidence type="ECO:0000259" key="1">
    <source>
        <dbReference type="Pfam" id="PF07993"/>
    </source>
</evidence>
<keyword evidence="3" id="KW-1185">Reference proteome</keyword>
<dbReference type="AlphaFoldDB" id="A0A8H7UHZ8"/>
<dbReference type="PANTHER" id="PTHR12126:SF16">
    <property type="entry name" value="MIOREX COMPLEX COMPONENT 2"/>
    <property type="match status" value="1"/>
</dbReference>
<dbReference type="PANTHER" id="PTHR12126">
    <property type="entry name" value="NADH-UBIQUINONE OXIDOREDUCTASE 39 KDA SUBUNIT-RELATED"/>
    <property type="match status" value="1"/>
</dbReference>
<protein>
    <recommendedName>
        <fullName evidence="1">Thioester reductase (TE) domain-containing protein</fullName>
    </recommendedName>
</protein>
<dbReference type="InterPro" id="IPR036291">
    <property type="entry name" value="NAD(P)-bd_dom_sf"/>
</dbReference>
<dbReference type="InterPro" id="IPR051207">
    <property type="entry name" value="ComplexI_NDUFA9_subunit"/>
</dbReference>
<evidence type="ECO:0000313" key="2">
    <source>
        <dbReference type="EMBL" id="KAG2183785.1"/>
    </source>
</evidence>
<evidence type="ECO:0000313" key="3">
    <source>
        <dbReference type="Proteomes" id="UP000654370"/>
    </source>
</evidence>
<gene>
    <name evidence="2" type="ORF">INT43_006796</name>
</gene>
<accession>A0A8H7UHZ8</accession>
<dbReference type="SUPFAM" id="SSF51735">
    <property type="entry name" value="NAD(P)-binding Rossmann-fold domains"/>
    <property type="match status" value="1"/>
</dbReference>
<sequence length="247" mass="27587">MSNNRLAIIGKGLVASAIAKQAANSNVYGSVNLVSRNKPTQEMDMLPNKVSHVQGNALYPSSFSDTLRTASAVVSTVGTIKDEKDNEDGSYERLNRDAVVSVAREMVKTQPDDLDKRCLVYFSAANAPPGFLLDPRYINSKREAEQTLLSKEFQDKLRVVIFRPGIIYSMSQRKFMLPIAVETMIMSAVLRPFRHQLPDSLQFLADKPLSDDIVGMAVLEAIKKSDVEGIVDVHQMQELANQWRKRE</sequence>
<dbReference type="GO" id="GO:0044877">
    <property type="term" value="F:protein-containing complex binding"/>
    <property type="evidence" value="ECO:0007669"/>
    <property type="project" value="TreeGrafter"/>
</dbReference>
<reference evidence="2" key="1">
    <citation type="submission" date="2020-12" db="EMBL/GenBank/DDBJ databases">
        <title>Metabolic potential, ecology and presence of endohyphal bacteria is reflected in genomic diversity of Mucoromycotina.</title>
        <authorList>
            <person name="Muszewska A."/>
            <person name="Okrasinska A."/>
            <person name="Steczkiewicz K."/>
            <person name="Drgas O."/>
            <person name="Orlowska M."/>
            <person name="Perlinska-Lenart U."/>
            <person name="Aleksandrzak-Piekarczyk T."/>
            <person name="Szatraj K."/>
            <person name="Zielenkiewicz U."/>
            <person name="Pilsyk S."/>
            <person name="Malc E."/>
            <person name="Mieczkowski P."/>
            <person name="Kruszewska J.S."/>
            <person name="Biernat P."/>
            <person name="Pawlowska J."/>
        </authorList>
    </citation>
    <scope>NUCLEOTIDE SEQUENCE</scope>
    <source>
        <strain evidence="2">WA0000067209</strain>
    </source>
</reference>
<organism evidence="2 3">
    <name type="scientific">Mortierella isabellina</name>
    <name type="common">Filamentous fungus</name>
    <name type="synonym">Umbelopsis isabellina</name>
    <dbReference type="NCBI Taxonomy" id="91625"/>
    <lineage>
        <taxon>Eukaryota</taxon>
        <taxon>Fungi</taxon>
        <taxon>Fungi incertae sedis</taxon>
        <taxon>Mucoromycota</taxon>
        <taxon>Mucoromycotina</taxon>
        <taxon>Umbelopsidomycetes</taxon>
        <taxon>Umbelopsidales</taxon>
        <taxon>Umbelopsidaceae</taxon>
        <taxon>Umbelopsis</taxon>
    </lineage>
</organism>
<dbReference type="GO" id="GO:0005739">
    <property type="term" value="C:mitochondrion"/>
    <property type="evidence" value="ECO:0007669"/>
    <property type="project" value="TreeGrafter"/>
</dbReference>
<dbReference type="Pfam" id="PF07993">
    <property type="entry name" value="NAD_binding_4"/>
    <property type="match status" value="1"/>
</dbReference>
<dbReference type="InterPro" id="IPR013120">
    <property type="entry name" value="FAR_NAD-bd"/>
</dbReference>
<dbReference type="Gene3D" id="3.40.50.720">
    <property type="entry name" value="NAD(P)-binding Rossmann-like Domain"/>
    <property type="match status" value="1"/>
</dbReference>
<dbReference type="EMBL" id="JAEPQZ010000003">
    <property type="protein sequence ID" value="KAG2183785.1"/>
    <property type="molecule type" value="Genomic_DNA"/>
</dbReference>
<name>A0A8H7UHZ8_MORIS</name>